<evidence type="ECO:0000256" key="1">
    <source>
        <dbReference type="SAM" id="MobiDB-lite"/>
    </source>
</evidence>
<feature type="compositionally biased region" description="Low complexity" evidence="1">
    <location>
        <begin position="95"/>
        <end position="104"/>
    </location>
</feature>
<protein>
    <submittedName>
        <fullName evidence="2">Polyamine transporter 3</fullName>
    </submittedName>
</protein>
<comment type="caution">
    <text evidence="2">The sequence shown here is derived from an EMBL/GenBank/DDBJ whole genome shotgun (WGS) entry which is preliminary data.</text>
</comment>
<dbReference type="EMBL" id="MPUK01000006">
    <property type="protein sequence ID" value="ONH66711.1"/>
    <property type="molecule type" value="Genomic_DNA"/>
</dbReference>
<accession>A0A1V2L6Q3</accession>
<feature type="region of interest" description="Disordered" evidence="1">
    <location>
        <begin position="91"/>
        <end position="142"/>
    </location>
</feature>
<proteinExistence type="predicted"/>
<gene>
    <name evidence="2" type="ORF">BON22_3360</name>
</gene>
<dbReference type="Proteomes" id="UP000189513">
    <property type="component" value="Unassembled WGS sequence"/>
</dbReference>
<feature type="region of interest" description="Disordered" evidence="1">
    <location>
        <begin position="1"/>
        <end position="58"/>
    </location>
</feature>
<dbReference type="VEuPathDB" id="FungiDB:BON22_3360"/>
<feature type="compositionally biased region" description="Basic residues" evidence="1">
    <location>
        <begin position="133"/>
        <end position="142"/>
    </location>
</feature>
<keyword evidence="3" id="KW-1185">Reference proteome</keyword>
<evidence type="ECO:0000313" key="3">
    <source>
        <dbReference type="Proteomes" id="UP000189513"/>
    </source>
</evidence>
<evidence type="ECO:0000313" key="2">
    <source>
        <dbReference type="EMBL" id="ONH66711.1"/>
    </source>
</evidence>
<name>A0A1V2L6Q3_CYBFA</name>
<feature type="compositionally biased region" description="Basic and acidic residues" evidence="1">
    <location>
        <begin position="1"/>
        <end position="12"/>
    </location>
</feature>
<dbReference type="AlphaFoldDB" id="A0A1V2L6Q3"/>
<organism evidence="2 3">
    <name type="scientific">Cyberlindnera fabianii</name>
    <name type="common">Yeast</name>
    <name type="synonym">Hansenula fabianii</name>
    <dbReference type="NCBI Taxonomy" id="36022"/>
    <lineage>
        <taxon>Eukaryota</taxon>
        <taxon>Fungi</taxon>
        <taxon>Dikarya</taxon>
        <taxon>Ascomycota</taxon>
        <taxon>Saccharomycotina</taxon>
        <taxon>Saccharomycetes</taxon>
        <taxon>Phaffomycetales</taxon>
        <taxon>Phaffomycetaceae</taxon>
        <taxon>Cyberlindnera</taxon>
    </lineage>
</organism>
<feature type="compositionally biased region" description="Basic and acidic residues" evidence="1">
    <location>
        <begin position="110"/>
        <end position="125"/>
    </location>
</feature>
<sequence length="142" mass="15768">MIERYTDKKTNKQTDNMTTPLEQYQFADIDSIAEGTTPLQNTESETVDSLKKELTHQNVPSKDVITPSNVAFFPEEYQLETETGLVRTSTIVSAKGSSKSKSGGQPTNHNSDESNVNRKELEKVKNGHGIWGKAKHLFSHGS</sequence>
<dbReference type="STRING" id="36022.A0A1V2L6Q3"/>
<feature type="compositionally biased region" description="Polar residues" evidence="1">
    <location>
        <begin position="13"/>
        <end position="22"/>
    </location>
</feature>
<reference evidence="3" key="1">
    <citation type="journal article" date="2017" name="Genome Announc.">
        <title>Genome sequences of Cyberlindnera fabianii 65, Pichia kudriavzevii 129, and Saccharomyces cerevisiae 131 isolated from fermented masau fruits in Zimbabwe.</title>
        <authorList>
            <person name="van Rijswijck I.M.H."/>
            <person name="Derks M.F.L."/>
            <person name="Abee T."/>
            <person name="de Ridder D."/>
            <person name="Smid E.J."/>
        </authorList>
    </citation>
    <scope>NUCLEOTIDE SEQUENCE [LARGE SCALE GENOMIC DNA]</scope>
    <source>
        <strain evidence="3">65</strain>
    </source>
</reference>